<dbReference type="InterPro" id="IPR001936">
    <property type="entry name" value="RasGAP_dom"/>
</dbReference>
<gene>
    <name evidence="5" type="ORF">VTK73DRAFT_3947</name>
</gene>
<dbReference type="Gene3D" id="1.10.506.10">
    <property type="entry name" value="GTPase Activation - p120gap, domain 1"/>
    <property type="match status" value="1"/>
</dbReference>
<feature type="domain" description="Ras-GAP" evidence="4">
    <location>
        <begin position="769"/>
        <end position="1003"/>
    </location>
</feature>
<keyword evidence="1" id="KW-0343">GTPase activation</keyword>
<dbReference type="Gene3D" id="2.60.40.150">
    <property type="entry name" value="C2 domain"/>
    <property type="match status" value="1"/>
</dbReference>
<evidence type="ECO:0000259" key="4">
    <source>
        <dbReference type="PROSITE" id="PS50018"/>
    </source>
</evidence>
<evidence type="ECO:0000259" key="3">
    <source>
        <dbReference type="PROSITE" id="PS50004"/>
    </source>
</evidence>
<evidence type="ECO:0000313" key="5">
    <source>
        <dbReference type="EMBL" id="KAL1881429.1"/>
    </source>
</evidence>
<dbReference type="InterPro" id="IPR035892">
    <property type="entry name" value="C2_domain_sf"/>
</dbReference>
<dbReference type="InterPro" id="IPR039360">
    <property type="entry name" value="Ras_GTPase"/>
</dbReference>
<feature type="compositionally biased region" description="Polar residues" evidence="2">
    <location>
        <begin position="44"/>
        <end position="65"/>
    </location>
</feature>
<proteinExistence type="predicted"/>
<organism evidence="5 6">
    <name type="scientific">Phialemonium thermophilum</name>
    <dbReference type="NCBI Taxonomy" id="223376"/>
    <lineage>
        <taxon>Eukaryota</taxon>
        <taxon>Fungi</taxon>
        <taxon>Dikarya</taxon>
        <taxon>Ascomycota</taxon>
        <taxon>Pezizomycotina</taxon>
        <taxon>Sordariomycetes</taxon>
        <taxon>Sordariomycetidae</taxon>
        <taxon>Cephalothecales</taxon>
        <taxon>Cephalothecaceae</taxon>
        <taxon>Phialemonium</taxon>
    </lineage>
</organism>
<feature type="compositionally biased region" description="Basic and acidic residues" evidence="2">
    <location>
        <begin position="1310"/>
        <end position="1340"/>
    </location>
</feature>
<feature type="region of interest" description="Disordered" evidence="2">
    <location>
        <begin position="1168"/>
        <end position="1210"/>
    </location>
</feature>
<dbReference type="InterPro" id="IPR023152">
    <property type="entry name" value="RasGAP_CS"/>
</dbReference>
<dbReference type="SUPFAM" id="SSF49562">
    <property type="entry name" value="C2 domain (Calcium/lipid-binding domain, CaLB)"/>
    <property type="match status" value="1"/>
</dbReference>
<feature type="compositionally biased region" description="Basic residues" evidence="2">
    <location>
        <begin position="237"/>
        <end position="253"/>
    </location>
</feature>
<feature type="compositionally biased region" description="Low complexity" evidence="2">
    <location>
        <begin position="1231"/>
        <end position="1249"/>
    </location>
</feature>
<feature type="compositionally biased region" description="Low complexity" evidence="2">
    <location>
        <begin position="1201"/>
        <end position="1210"/>
    </location>
</feature>
<dbReference type="PANTHER" id="PTHR10194">
    <property type="entry name" value="RAS GTPASE-ACTIVATING PROTEINS"/>
    <property type="match status" value="1"/>
</dbReference>
<feature type="region of interest" description="Disordered" evidence="2">
    <location>
        <begin position="1225"/>
        <end position="1262"/>
    </location>
</feature>
<feature type="region of interest" description="Disordered" evidence="2">
    <location>
        <begin position="1"/>
        <end position="264"/>
    </location>
</feature>
<name>A0ABR3Y0A7_9PEZI</name>
<sequence length="1340" mass="147683">MSSHRALSSMLPRGMEGRAFRLVSSGDDHPPPLPDRPPEDQGPSTSFATRMASNAETDFQLTDNPPRTVRAVTPDPPDAGLDHSDVVVGSRRQPVRPFSPTSPHSSPRSIPGATGSVRSGSLAGSSSSKRRGLVFNDPFGDSLESSPSSPPQRQPSLRPRTHTMDGGFRQQTDALSDARNRVGSFSSSGSLPTSDPDVRLPPMHIPVESLSYPSSGSSRDRIPDLLGPPPVSAKDKERKRKSGTRTRLVKRTASRPTSPLVSPPPYVDSLPLPIQTPNPNKVIALMRTLCGRMRGEVEYQGDPSGPWHAGICYVDEEKGSLMFDPGDAGSFHVPIMQDLRGCRVLPVDRPDSGMQCLEVANLQLSIDILLQPLIVEHFELWLAALLCWQQVRPPGSRLLNSRSARADNSQAPSSLSTIKEAAVIKIGKVMLWDKGLANSPQAIVKRPSTRDLRSSQDSWRRVSCILQDNGELKLMTENDVTVLSVIDLSQLARCAIQRLDRSVLDEEHCIGIFPIYAQTSTQLSIFRPVYLALESRILFEVWFVILRAFTVPDVYRLDEANTEQAYELTDLSEQPAGGVFRVEKTITVRVTEAKFPKTEPGPDRNGKADSGGPVGNYLAEVMLDGEVRARTTTKLETKNPFWREDCEFFDLPSALPSVSVVLKRVGGDKNNSAYHQNHSTPNLSYSENRAEVVCGSVDIPLQQTDRGKEREQWLPIRDERQHSIGTMLVKVQYDELVVLLSKEYQPLSEMLHKFSSGLTVQIAEALPRNLRRVSEILLNIFQVSGTATEWLMNLVEDEIDRIGNQASMKKPRFSRRLKSNESLESASDREQLVRDMGRSLAGEANLLFRGNSLLTQALEFHMRRLGKEYLIDILSDKISEMNKLNPNCEVDPSKLQPGEDLNQHWTQLLHLTTEIWECISSSADRVPPELRYILKYIRAVAEDRYGDFLRTVTYTSVSGFLFLRFICPAILNPKLFGLLRDHPRPGAQRTLTLIAKGLQALANLSTIGKKETWMEPMNRFLNSQRQSLKDFLDRVCAIPIERTNVVLPASYSTPITILGRLSPLAREGFPSLPYLIDHARNFSALVKLWVEDNPIVSTNLHVYDSALLDFNSLAMEIHKRAAECQAAIESLRASSSGEACSTGRSPLLHEPDFASLTETMERINVADTSCGSTALPSSSSRLGGSTSWSDRHEHTGGELRPPGSSGSDVDSSLFLNVSGFNVGGDSRGRRGSSSLRYASGGSEVGSPASGSGGSGGTMRGLRNGKHARKFLSGFMRKARAASPDAVAAYSTPEGESGSQEPVRYGSEGGMIREWEGQKGLKRGGERRDQVPIERYEQGSL</sequence>
<dbReference type="SUPFAM" id="SSF48350">
    <property type="entry name" value="GTPase activation domain, GAP"/>
    <property type="match status" value="1"/>
</dbReference>
<dbReference type="PROSITE" id="PS00509">
    <property type="entry name" value="RAS_GTPASE_ACTIV_1"/>
    <property type="match status" value="1"/>
</dbReference>
<evidence type="ECO:0008006" key="7">
    <source>
        <dbReference type="Google" id="ProtNLM"/>
    </source>
</evidence>
<dbReference type="Proteomes" id="UP001586593">
    <property type="component" value="Unassembled WGS sequence"/>
</dbReference>
<dbReference type="CDD" id="cd00030">
    <property type="entry name" value="C2"/>
    <property type="match status" value="1"/>
</dbReference>
<dbReference type="SMART" id="SM00323">
    <property type="entry name" value="RasGAP"/>
    <property type="match status" value="1"/>
</dbReference>
<comment type="caution">
    <text evidence="5">The sequence shown here is derived from an EMBL/GenBank/DDBJ whole genome shotgun (WGS) entry which is preliminary data.</text>
</comment>
<dbReference type="CDD" id="cd05137">
    <property type="entry name" value="RasGAP_CLA2_BUD2"/>
    <property type="match status" value="1"/>
</dbReference>
<dbReference type="PROSITE" id="PS50004">
    <property type="entry name" value="C2"/>
    <property type="match status" value="1"/>
</dbReference>
<keyword evidence="6" id="KW-1185">Reference proteome</keyword>
<evidence type="ECO:0000256" key="2">
    <source>
        <dbReference type="SAM" id="MobiDB-lite"/>
    </source>
</evidence>
<dbReference type="PANTHER" id="PTHR10194:SF60">
    <property type="entry name" value="RAS GTPASE-ACTIVATING PROTEIN RASKOL"/>
    <property type="match status" value="1"/>
</dbReference>
<reference evidence="5 6" key="1">
    <citation type="journal article" date="2024" name="Commun. Biol.">
        <title>Comparative genomic analysis of thermophilic fungi reveals convergent evolutionary adaptations and gene losses.</title>
        <authorList>
            <person name="Steindorff A.S."/>
            <person name="Aguilar-Pontes M.V."/>
            <person name="Robinson A.J."/>
            <person name="Andreopoulos B."/>
            <person name="LaButti K."/>
            <person name="Kuo A."/>
            <person name="Mondo S."/>
            <person name="Riley R."/>
            <person name="Otillar R."/>
            <person name="Haridas S."/>
            <person name="Lipzen A."/>
            <person name="Grimwood J."/>
            <person name="Schmutz J."/>
            <person name="Clum A."/>
            <person name="Reid I.D."/>
            <person name="Moisan M.C."/>
            <person name="Butler G."/>
            <person name="Nguyen T.T.M."/>
            <person name="Dewar K."/>
            <person name="Conant G."/>
            <person name="Drula E."/>
            <person name="Henrissat B."/>
            <person name="Hansel C."/>
            <person name="Singer S."/>
            <person name="Hutchinson M.I."/>
            <person name="de Vries R.P."/>
            <person name="Natvig D.O."/>
            <person name="Powell A.J."/>
            <person name="Tsang A."/>
            <person name="Grigoriev I.V."/>
        </authorList>
    </citation>
    <scope>NUCLEOTIDE SEQUENCE [LARGE SCALE GENOMIC DNA]</scope>
    <source>
        <strain evidence="5 6">ATCC 24622</strain>
    </source>
</reference>
<dbReference type="EMBL" id="JAZHXJ010000023">
    <property type="protein sequence ID" value="KAL1881429.1"/>
    <property type="molecule type" value="Genomic_DNA"/>
</dbReference>
<evidence type="ECO:0000256" key="1">
    <source>
        <dbReference type="ARBA" id="ARBA00022468"/>
    </source>
</evidence>
<feature type="compositionally biased region" description="Polar residues" evidence="2">
    <location>
        <begin position="99"/>
        <end position="108"/>
    </location>
</feature>
<dbReference type="Pfam" id="PF00616">
    <property type="entry name" value="RasGAP"/>
    <property type="match status" value="1"/>
</dbReference>
<dbReference type="PROSITE" id="PS50018">
    <property type="entry name" value="RAS_GTPASE_ACTIV_2"/>
    <property type="match status" value="1"/>
</dbReference>
<feature type="compositionally biased region" description="Low complexity" evidence="2">
    <location>
        <begin position="1177"/>
        <end position="1188"/>
    </location>
</feature>
<feature type="domain" description="C2" evidence="3">
    <location>
        <begin position="564"/>
        <end position="714"/>
    </location>
</feature>
<evidence type="ECO:0000313" key="6">
    <source>
        <dbReference type="Proteomes" id="UP001586593"/>
    </source>
</evidence>
<accession>A0ABR3Y0A7</accession>
<dbReference type="InterPro" id="IPR008936">
    <property type="entry name" value="Rho_GTPase_activation_prot"/>
</dbReference>
<protein>
    <recommendedName>
        <fullName evidence="7">Ras-GAP domain-containing protein</fullName>
    </recommendedName>
</protein>
<feature type="region of interest" description="Disordered" evidence="2">
    <location>
        <begin position="1281"/>
        <end position="1340"/>
    </location>
</feature>
<dbReference type="InterPro" id="IPR000008">
    <property type="entry name" value="C2_dom"/>
</dbReference>
<feature type="compositionally biased region" description="Low complexity" evidence="2">
    <location>
        <begin position="115"/>
        <end position="127"/>
    </location>
</feature>